<evidence type="ECO:0008006" key="3">
    <source>
        <dbReference type="Google" id="ProtNLM"/>
    </source>
</evidence>
<dbReference type="RefSeq" id="WP_058528721.1">
    <property type="nucleotide sequence ID" value="NZ_CAAAHZ010000020.1"/>
</dbReference>
<dbReference type="OrthoDB" id="9789440at2"/>
<protein>
    <recommendedName>
        <fullName evidence="3">Amidohydrolase</fullName>
    </recommendedName>
</protein>
<dbReference type="PATRIC" id="fig|45068.5.peg.751"/>
<accession>A0A0W0VPC3</accession>
<dbReference type="Proteomes" id="UP000054997">
    <property type="component" value="Unassembled WGS sequence"/>
</dbReference>
<evidence type="ECO:0000313" key="2">
    <source>
        <dbReference type="Proteomes" id="UP000054997"/>
    </source>
</evidence>
<dbReference type="AlphaFoldDB" id="A0A0W0VPC3"/>
<dbReference type="PIRSF" id="PIRSF021898">
    <property type="entry name" value="UCP021898"/>
    <property type="match status" value="1"/>
</dbReference>
<organism evidence="1 2">
    <name type="scientific">Legionella londiniensis</name>
    <dbReference type="NCBI Taxonomy" id="45068"/>
    <lineage>
        <taxon>Bacteria</taxon>
        <taxon>Pseudomonadati</taxon>
        <taxon>Pseudomonadota</taxon>
        <taxon>Gammaproteobacteria</taxon>
        <taxon>Legionellales</taxon>
        <taxon>Legionellaceae</taxon>
        <taxon>Legionella</taxon>
    </lineage>
</organism>
<keyword evidence="2" id="KW-1185">Reference proteome</keyword>
<name>A0A0W0VPC3_9GAMM</name>
<reference evidence="1 2" key="1">
    <citation type="submission" date="2015-11" db="EMBL/GenBank/DDBJ databases">
        <title>Genomic analysis of 38 Legionella species identifies large and diverse effector repertoires.</title>
        <authorList>
            <person name="Burstein D."/>
            <person name="Amaro F."/>
            <person name="Zusman T."/>
            <person name="Lifshitz Z."/>
            <person name="Cohen O."/>
            <person name="Gilbert J.A."/>
            <person name="Pupko T."/>
            <person name="Shuman H.A."/>
            <person name="Segal G."/>
        </authorList>
    </citation>
    <scope>NUCLEOTIDE SEQUENCE [LARGE SCALE GENOMIC DNA]</scope>
    <source>
        <strain evidence="1 2">ATCC 49505</strain>
    </source>
</reference>
<sequence length="288" mass="32832">MDDFFSECRFIDIHYHASPDLYIRRFNALEAGERYLAEKGVVVLKSHLGSTGSQAMLAQQRNLPVLPSLVLNSIAGGIDYRVILRALAEYQSEIAMNMIVHFPTLTGRSYQSKLKRKLTHPHLKKYTLAAETVFNEQNKLKKEVIDVLKLANDYPVVLSTGHASKQEVYALIEACDRYQVQALLLNQPANPLTGLNAQELHFISRYSFVWIEQTALTFLLGHQSKDDIREVLTSLPRVIYSSDLGQASQMNIHEWVGFSQKLFQEFALSPEQRDKLCRINPLQLLSIR</sequence>
<dbReference type="Pfam" id="PF19799">
    <property type="entry name" value="DUF6282"/>
    <property type="match status" value="1"/>
</dbReference>
<dbReference type="Gene3D" id="3.20.20.140">
    <property type="entry name" value="Metal-dependent hydrolases"/>
    <property type="match status" value="1"/>
</dbReference>
<dbReference type="InterPro" id="IPR046249">
    <property type="entry name" value="DUF6282"/>
</dbReference>
<dbReference type="InterPro" id="IPR016797">
    <property type="entry name" value="UCP021898"/>
</dbReference>
<proteinExistence type="predicted"/>
<dbReference type="STRING" id="45068.Llon_0704"/>
<comment type="caution">
    <text evidence="1">The sequence shown here is derived from an EMBL/GenBank/DDBJ whole genome shotgun (WGS) entry which is preliminary data.</text>
</comment>
<dbReference type="EMBL" id="LNYK01000013">
    <property type="protein sequence ID" value="KTD21972.1"/>
    <property type="molecule type" value="Genomic_DNA"/>
</dbReference>
<evidence type="ECO:0000313" key="1">
    <source>
        <dbReference type="EMBL" id="KTD21972.1"/>
    </source>
</evidence>
<gene>
    <name evidence="1" type="ORF">Llon_0704</name>
</gene>